<sequence length="158" mass="17589">MKSCSFLEADVRLLLLPSLTVALVLTQVLMLISLHTLLWIPDEISWIVIQCTGLLLPWVLYCCQLLELDVSRSPACQLSHASRKTRDTSHYQTSAYSPLTTISDDRFTFSSAFRLVIHMLPHEACVGSTLKLCVLTCLINLIELTALSVLTASTSHKN</sequence>
<keyword evidence="1" id="KW-0472">Membrane</keyword>
<keyword evidence="1" id="KW-1133">Transmembrane helix</keyword>
<organism evidence="2 3">
    <name type="scientific">Characodon lateralis</name>
    <dbReference type="NCBI Taxonomy" id="208331"/>
    <lineage>
        <taxon>Eukaryota</taxon>
        <taxon>Metazoa</taxon>
        <taxon>Chordata</taxon>
        <taxon>Craniata</taxon>
        <taxon>Vertebrata</taxon>
        <taxon>Euteleostomi</taxon>
        <taxon>Actinopterygii</taxon>
        <taxon>Neopterygii</taxon>
        <taxon>Teleostei</taxon>
        <taxon>Neoteleostei</taxon>
        <taxon>Acanthomorphata</taxon>
        <taxon>Ovalentaria</taxon>
        <taxon>Atherinomorphae</taxon>
        <taxon>Cyprinodontiformes</taxon>
        <taxon>Goodeidae</taxon>
        <taxon>Characodon</taxon>
    </lineage>
</organism>
<feature type="transmembrane region" description="Helical" evidence="1">
    <location>
        <begin position="44"/>
        <end position="63"/>
    </location>
</feature>
<evidence type="ECO:0000256" key="1">
    <source>
        <dbReference type="SAM" id="Phobius"/>
    </source>
</evidence>
<dbReference type="EMBL" id="JAHUTJ010010089">
    <property type="protein sequence ID" value="MED6268233.1"/>
    <property type="molecule type" value="Genomic_DNA"/>
</dbReference>
<keyword evidence="1" id="KW-0812">Transmembrane</keyword>
<name>A0ABU7CZ85_9TELE</name>
<gene>
    <name evidence="2" type="ORF">CHARACLAT_020242</name>
</gene>
<protein>
    <submittedName>
        <fullName evidence="2">Uncharacterized protein</fullName>
    </submittedName>
</protein>
<evidence type="ECO:0000313" key="2">
    <source>
        <dbReference type="EMBL" id="MED6268233.1"/>
    </source>
</evidence>
<evidence type="ECO:0000313" key="3">
    <source>
        <dbReference type="Proteomes" id="UP001352852"/>
    </source>
</evidence>
<comment type="caution">
    <text evidence="2">The sequence shown here is derived from an EMBL/GenBank/DDBJ whole genome shotgun (WGS) entry which is preliminary data.</text>
</comment>
<dbReference type="Proteomes" id="UP001352852">
    <property type="component" value="Unassembled WGS sequence"/>
</dbReference>
<feature type="transmembrane region" description="Helical" evidence="1">
    <location>
        <begin position="12"/>
        <end position="38"/>
    </location>
</feature>
<reference evidence="2 3" key="1">
    <citation type="submission" date="2021-06" db="EMBL/GenBank/DDBJ databases">
        <authorList>
            <person name="Palmer J.M."/>
        </authorList>
    </citation>
    <scope>NUCLEOTIDE SEQUENCE [LARGE SCALE GENOMIC DNA]</scope>
    <source>
        <strain evidence="2 3">CL_MEX2019</strain>
        <tissue evidence="2">Muscle</tissue>
    </source>
</reference>
<accession>A0ABU7CZ85</accession>
<keyword evidence="3" id="KW-1185">Reference proteome</keyword>
<proteinExistence type="predicted"/>